<keyword evidence="6" id="KW-0449">Lipoprotein</keyword>
<protein>
    <submittedName>
        <fullName evidence="10">Variant surface glycoprotein 1125.399</fullName>
    </submittedName>
</protein>
<name>A0A1J0R5R7_9TRYP</name>
<feature type="signal peptide" evidence="8">
    <location>
        <begin position="1"/>
        <end position="21"/>
    </location>
</feature>
<proteinExistence type="predicted"/>
<sequence length="484" mass="51205">MATTLAVQTAVLAATITATSAAIHDNLHKVDSPCAAADYLIGIASRAQSKLEQQLTAASNTFRLAQRIKIAAAAEPTSSHIGAQLLATAVEKKASEALSAATQAYAAIINGVSAASQLAGTQDLLFELAKLNLPNIESATDTTFTGAQGKALTPTLEPTATGECTTGANKRADHQTQTDPDATKNAITVFSIQERAPSNQLGGELSVCAATSAGSTSASNCKTGAVSVNNPQFVGGKLLELKENKITRKRETDDDYAATTGHQGKVPSEKTISDLLNKIKAMENAAATLTQTSPIPDLKLISEAQEMKEAMARALKGEQGSYTDGKGKAEVDTLLKQAYGEDKKIVEGISKLAKEFKPNKAATGGAGDKQLQQITSVDELAAAKTYYTVRRCIDEQEEKKNQASSSCPTTTDKAESPKSADECKKHTTAEDFKKEKGCDFDDKKPEGEICFPKVETDKKNEKSFSSNLRVSVSQVFAELSLLSF</sequence>
<evidence type="ECO:0000256" key="1">
    <source>
        <dbReference type="ARBA" id="ARBA00004609"/>
    </source>
</evidence>
<dbReference type="Gene3D" id="1.10.470.10">
    <property type="entry name" value="Variant Surface Glycoprotein, subunit A, domain 2"/>
    <property type="match status" value="1"/>
</dbReference>
<dbReference type="VEuPathDB" id="TriTrypDB:Tb11.0110"/>
<accession>A0A1J0R5R7</accession>
<keyword evidence="2" id="KW-1003">Cell membrane</keyword>
<keyword evidence="4" id="KW-0472">Membrane</keyword>
<evidence type="ECO:0000313" key="10">
    <source>
        <dbReference type="EMBL" id="APD73191.1"/>
    </source>
</evidence>
<reference evidence="10" key="1">
    <citation type="submission" date="2016-08" db="EMBL/GenBank/DDBJ databases">
        <title>VSG repertoire of Trypanosoma brucei EATRO 1125.</title>
        <authorList>
            <person name="Cross G.A."/>
        </authorList>
    </citation>
    <scope>NUCLEOTIDE SEQUENCE</scope>
    <source>
        <strain evidence="10">EATRO 1125</strain>
    </source>
</reference>
<evidence type="ECO:0000256" key="4">
    <source>
        <dbReference type="ARBA" id="ARBA00023136"/>
    </source>
</evidence>
<feature type="compositionally biased region" description="Basic and acidic residues" evidence="7">
    <location>
        <begin position="412"/>
        <end position="428"/>
    </location>
</feature>
<comment type="subcellular location">
    <subcellularLocation>
        <location evidence="1">Cell membrane</location>
        <topology evidence="1">Lipid-anchor</topology>
        <topology evidence="1">GPI-anchor</topology>
    </subcellularLocation>
</comment>
<feature type="region of interest" description="Disordered" evidence="7">
    <location>
        <begin position="398"/>
        <end position="428"/>
    </location>
</feature>
<evidence type="ECO:0000259" key="9">
    <source>
        <dbReference type="Pfam" id="PF00913"/>
    </source>
</evidence>
<dbReference type="AlphaFoldDB" id="A0A1J0R5R7"/>
<dbReference type="InterPro" id="IPR001812">
    <property type="entry name" value="Trypano_VSG_A_N_dom"/>
</dbReference>
<evidence type="ECO:0000256" key="2">
    <source>
        <dbReference type="ARBA" id="ARBA00022475"/>
    </source>
</evidence>
<keyword evidence="5" id="KW-0325">Glycoprotein</keyword>
<dbReference type="Pfam" id="PF00913">
    <property type="entry name" value="Trypan_glycop"/>
    <property type="match status" value="1"/>
</dbReference>
<evidence type="ECO:0000256" key="7">
    <source>
        <dbReference type="SAM" id="MobiDB-lite"/>
    </source>
</evidence>
<evidence type="ECO:0000256" key="6">
    <source>
        <dbReference type="ARBA" id="ARBA00023288"/>
    </source>
</evidence>
<dbReference type="EMBL" id="KX699235">
    <property type="protein sequence ID" value="APD73191.1"/>
    <property type="molecule type" value="Genomic_DNA"/>
</dbReference>
<feature type="compositionally biased region" description="Polar residues" evidence="7">
    <location>
        <begin position="156"/>
        <end position="168"/>
    </location>
</feature>
<dbReference type="GO" id="GO:0005886">
    <property type="term" value="C:plasma membrane"/>
    <property type="evidence" value="ECO:0007669"/>
    <property type="project" value="UniProtKB-SubCell"/>
</dbReference>
<feature type="compositionally biased region" description="Polar residues" evidence="7">
    <location>
        <begin position="402"/>
        <end position="411"/>
    </location>
</feature>
<dbReference type="SUPFAM" id="SSF58087">
    <property type="entry name" value="Variant surface glycoprotein (N-terminal domain)"/>
    <property type="match status" value="1"/>
</dbReference>
<dbReference type="Gene3D" id="3.90.150.10">
    <property type="entry name" value="Variant Surface Glycoprotein, subunit A domain 1"/>
    <property type="match status" value="1"/>
</dbReference>
<dbReference type="GO" id="GO:0042783">
    <property type="term" value="P:symbiont-mediated evasion of host immune response"/>
    <property type="evidence" value="ECO:0007669"/>
    <property type="project" value="InterPro"/>
</dbReference>
<keyword evidence="8" id="KW-0732">Signal</keyword>
<evidence type="ECO:0000256" key="3">
    <source>
        <dbReference type="ARBA" id="ARBA00022622"/>
    </source>
</evidence>
<dbReference type="VEuPathDB" id="TriTrypDB:Tb427_000444700"/>
<evidence type="ECO:0000256" key="8">
    <source>
        <dbReference type="SAM" id="SignalP"/>
    </source>
</evidence>
<dbReference type="GO" id="GO:0098552">
    <property type="term" value="C:side of membrane"/>
    <property type="evidence" value="ECO:0007669"/>
    <property type="project" value="UniProtKB-KW"/>
</dbReference>
<evidence type="ECO:0000256" key="5">
    <source>
        <dbReference type="ARBA" id="ARBA00023180"/>
    </source>
</evidence>
<feature type="region of interest" description="Disordered" evidence="7">
    <location>
        <begin position="152"/>
        <end position="179"/>
    </location>
</feature>
<feature type="chain" id="PRO_5013198656" evidence="8">
    <location>
        <begin position="22"/>
        <end position="484"/>
    </location>
</feature>
<keyword evidence="3" id="KW-0336">GPI-anchor</keyword>
<organism evidence="10">
    <name type="scientific">Trypanosoma brucei</name>
    <dbReference type="NCBI Taxonomy" id="5691"/>
    <lineage>
        <taxon>Eukaryota</taxon>
        <taxon>Discoba</taxon>
        <taxon>Euglenozoa</taxon>
        <taxon>Kinetoplastea</taxon>
        <taxon>Metakinetoplastina</taxon>
        <taxon>Trypanosomatida</taxon>
        <taxon>Trypanosomatidae</taxon>
        <taxon>Trypanosoma</taxon>
    </lineage>
</organism>
<feature type="domain" description="Trypanosome variant surface glycoprotein A-type N-terminal" evidence="9">
    <location>
        <begin position="11"/>
        <end position="388"/>
    </location>
</feature>